<accession>A0A9N9GJE2</accession>
<name>A0A9N9GJE2_9GLOM</name>
<keyword evidence="1" id="KW-0812">Transmembrane</keyword>
<keyword evidence="4" id="KW-1185">Reference proteome</keyword>
<dbReference type="OrthoDB" id="2383368at2759"/>
<evidence type="ECO:0000256" key="1">
    <source>
        <dbReference type="SAM" id="Phobius"/>
    </source>
</evidence>
<feature type="signal peptide" evidence="2">
    <location>
        <begin position="1"/>
        <end position="22"/>
    </location>
</feature>
<reference evidence="3" key="1">
    <citation type="submission" date="2021-06" db="EMBL/GenBank/DDBJ databases">
        <authorList>
            <person name="Kallberg Y."/>
            <person name="Tangrot J."/>
            <person name="Rosling A."/>
        </authorList>
    </citation>
    <scope>NUCLEOTIDE SEQUENCE</scope>
    <source>
        <strain evidence="3">FL966</strain>
    </source>
</reference>
<organism evidence="3 4">
    <name type="scientific">Cetraspora pellucida</name>
    <dbReference type="NCBI Taxonomy" id="1433469"/>
    <lineage>
        <taxon>Eukaryota</taxon>
        <taxon>Fungi</taxon>
        <taxon>Fungi incertae sedis</taxon>
        <taxon>Mucoromycota</taxon>
        <taxon>Glomeromycotina</taxon>
        <taxon>Glomeromycetes</taxon>
        <taxon>Diversisporales</taxon>
        <taxon>Gigasporaceae</taxon>
        <taxon>Cetraspora</taxon>
    </lineage>
</organism>
<dbReference type="AlphaFoldDB" id="A0A9N9GJE2"/>
<keyword evidence="2" id="KW-0732">Signal</keyword>
<dbReference type="Proteomes" id="UP000789759">
    <property type="component" value="Unassembled WGS sequence"/>
</dbReference>
<proteinExistence type="predicted"/>
<evidence type="ECO:0000256" key="2">
    <source>
        <dbReference type="SAM" id="SignalP"/>
    </source>
</evidence>
<dbReference type="EMBL" id="CAJVQA010005178">
    <property type="protein sequence ID" value="CAG8614828.1"/>
    <property type="molecule type" value="Genomic_DNA"/>
</dbReference>
<keyword evidence="1" id="KW-0472">Membrane</keyword>
<feature type="transmembrane region" description="Helical" evidence="1">
    <location>
        <begin position="270"/>
        <end position="291"/>
    </location>
</feature>
<evidence type="ECO:0000313" key="3">
    <source>
        <dbReference type="EMBL" id="CAG8614828.1"/>
    </source>
</evidence>
<gene>
    <name evidence="3" type="ORF">CPELLU_LOCUS7629</name>
</gene>
<comment type="caution">
    <text evidence="3">The sequence shown here is derived from an EMBL/GenBank/DDBJ whole genome shotgun (WGS) entry which is preliminary data.</text>
</comment>
<sequence length="319" mass="34031">MWDNMWGLLLLILFNILRVKSGSQFINCLGNSNYQGILDYSKDNLASMYNYGFTYGCYNGKCSGFPSPFSELDITFQCTNLSQSTFCITTGSSTTGNYGGLCGGILGNTIVSNYSNANALNGCPSLNAVANALLIGPTTDTAFTWLCCDNTLGSCKPLSNVPINNGWATTNCGHGIFFNSLMCFADNGGWACAGGQNNVVVVNKQPVSSMYTGISSTSVNSCILQLGGIGLSNNLLSNSSNTNSSNSFSNPSNKGDTKSNTVCENNNVKLLATTIPLCALLFLAISLVFYYRHKHKRSLVYSNTQETKGHLSQVVKSSG</sequence>
<feature type="chain" id="PRO_5040320324" evidence="2">
    <location>
        <begin position="23"/>
        <end position="319"/>
    </location>
</feature>
<protein>
    <submittedName>
        <fullName evidence="3">21974_t:CDS:1</fullName>
    </submittedName>
</protein>
<evidence type="ECO:0000313" key="4">
    <source>
        <dbReference type="Proteomes" id="UP000789759"/>
    </source>
</evidence>
<keyword evidence="1" id="KW-1133">Transmembrane helix</keyword>